<keyword evidence="4" id="KW-0067">ATP-binding</keyword>
<dbReference type="Pfam" id="PF06745">
    <property type="entry name" value="ATPase"/>
    <property type="match status" value="1"/>
</dbReference>
<keyword evidence="5" id="KW-0234">DNA repair</keyword>
<keyword evidence="9" id="KW-1185">Reference proteome</keyword>
<protein>
    <recommendedName>
        <fullName evidence="7">RecA family profile 1 domain-containing protein</fullName>
    </recommendedName>
</protein>
<dbReference type="GO" id="GO:0033063">
    <property type="term" value="C:Rad51B-Rad51C-Rad51D-XRCC2 complex"/>
    <property type="evidence" value="ECO:0007669"/>
    <property type="project" value="TreeGrafter"/>
</dbReference>
<gene>
    <name evidence="8" type="ORF">PV09_03141</name>
</gene>
<dbReference type="InterPro" id="IPR020588">
    <property type="entry name" value="RecA_ATP-bd"/>
</dbReference>
<dbReference type="GO" id="GO:0000400">
    <property type="term" value="F:four-way junction DNA binding"/>
    <property type="evidence" value="ECO:0007669"/>
    <property type="project" value="TreeGrafter"/>
</dbReference>
<evidence type="ECO:0000256" key="2">
    <source>
        <dbReference type="ARBA" id="ARBA00022741"/>
    </source>
</evidence>
<dbReference type="Gene3D" id="3.40.50.300">
    <property type="entry name" value="P-loop containing nucleotide triphosphate hydrolases"/>
    <property type="match status" value="1"/>
</dbReference>
<dbReference type="OrthoDB" id="5957327at2759"/>
<dbReference type="InterPro" id="IPR027417">
    <property type="entry name" value="P-loop_NTPase"/>
</dbReference>
<dbReference type="AlphaFoldDB" id="A0A0D2AG64"/>
<keyword evidence="2" id="KW-0547">Nucleotide-binding</keyword>
<accession>A0A0D2AG64</accession>
<dbReference type="SUPFAM" id="SSF52540">
    <property type="entry name" value="P-loop containing nucleoside triphosphate hydrolases"/>
    <property type="match status" value="1"/>
</dbReference>
<dbReference type="InterPro" id="IPR052093">
    <property type="entry name" value="HR_Repair_Mediator"/>
</dbReference>
<dbReference type="SMART" id="SM00382">
    <property type="entry name" value="AAA"/>
    <property type="match status" value="1"/>
</dbReference>
<feature type="domain" description="RecA family profile 1" evidence="7">
    <location>
        <begin position="34"/>
        <end position="229"/>
    </location>
</feature>
<evidence type="ECO:0000256" key="1">
    <source>
        <dbReference type="ARBA" id="ARBA00004123"/>
    </source>
</evidence>
<dbReference type="GO" id="GO:0140664">
    <property type="term" value="F:ATP-dependent DNA damage sensor activity"/>
    <property type="evidence" value="ECO:0007669"/>
    <property type="project" value="InterPro"/>
</dbReference>
<dbReference type="STRING" id="253628.A0A0D2AG64"/>
<evidence type="ECO:0000256" key="3">
    <source>
        <dbReference type="ARBA" id="ARBA00022763"/>
    </source>
</evidence>
<dbReference type="EMBL" id="KN847536">
    <property type="protein sequence ID" value="KIW05953.1"/>
    <property type="molecule type" value="Genomic_DNA"/>
</dbReference>
<evidence type="ECO:0000256" key="5">
    <source>
        <dbReference type="ARBA" id="ARBA00023204"/>
    </source>
</evidence>
<proteinExistence type="predicted"/>
<dbReference type="GO" id="GO:0008821">
    <property type="term" value="F:crossover junction DNA endonuclease activity"/>
    <property type="evidence" value="ECO:0007669"/>
    <property type="project" value="TreeGrafter"/>
</dbReference>
<evidence type="ECO:0000256" key="6">
    <source>
        <dbReference type="ARBA" id="ARBA00023242"/>
    </source>
</evidence>
<dbReference type="GO" id="GO:0005657">
    <property type="term" value="C:replication fork"/>
    <property type="evidence" value="ECO:0007669"/>
    <property type="project" value="TreeGrafter"/>
</dbReference>
<evidence type="ECO:0000313" key="8">
    <source>
        <dbReference type="EMBL" id="KIW05953.1"/>
    </source>
</evidence>
<dbReference type="GO" id="GO:0005524">
    <property type="term" value="F:ATP binding"/>
    <property type="evidence" value="ECO:0007669"/>
    <property type="project" value="UniProtKB-KW"/>
</dbReference>
<name>A0A0D2AG64_9PEZI</name>
<dbReference type="GO" id="GO:0000707">
    <property type="term" value="P:meiotic DNA recombinase assembly"/>
    <property type="evidence" value="ECO:0007669"/>
    <property type="project" value="TreeGrafter"/>
</dbReference>
<dbReference type="InterPro" id="IPR014774">
    <property type="entry name" value="KaiC-like_dom"/>
</dbReference>
<dbReference type="InParanoid" id="A0A0D2AG64"/>
<dbReference type="RefSeq" id="XP_016215822.1">
    <property type="nucleotide sequence ID" value="XM_016356299.1"/>
</dbReference>
<organism evidence="8 9">
    <name type="scientific">Verruconis gallopava</name>
    <dbReference type="NCBI Taxonomy" id="253628"/>
    <lineage>
        <taxon>Eukaryota</taxon>
        <taxon>Fungi</taxon>
        <taxon>Dikarya</taxon>
        <taxon>Ascomycota</taxon>
        <taxon>Pezizomycotina</taxon>
        <taxon>Dothideomycetes</taxon>
        <taxon>Pleosporomycetidae</taxon>
        <taxon>Venturiales</taxon>
        <taxon>Sympoventuriaceae</taxon>
        <taxon>Verruconis</taxon>
    </lineage>
</organism>
<sequence>MAGKSASSSQLPSSSHRLPTVSATEALQKLRAAPSKTISTGLPRLDALLSKAPRSLDIAEVQGLKPGHVVDVYGPPGSGKTTFCLQAAVSSLRKGYHVVWIDCGSPLVFDRLKMLLRRSPVCEYTTKELEEQASRFHYYMITDLAHLVTLFTHPASDLADVNTALIVIDSISTVFDIAYSQFYDQQSKKQSEIAKWAANRKYAVMGDLISKLKRLATVNDLVVLMTQQTRLRIRSGAGALLLPTLSSIEWDHGVSTQLVLFRDFPPHPMTQPDPELAERWRRLRYAGLIKINGVSAEENGRFETVVPFTIEMHGLSQLPTPRSEVTVPVLSSPVRIGKRRFEEIADSEDEALPSDDEYNYGDVDFEDGLFNLTKAP</sequence>
<dbReference type="GO" id="GO:0007131">
    <property type="term" value="P:reciprocal meiotic recombination"/>
    <property type="evidence" value="ECO:0007669"/>
    <property type="project" value="TreeGrafter"/>
</dbReference>
<dbReference type="InterPro" id="IPR003593">
    <property type="entry name" value="AAA+_ATPase"/>
</dbReference>
<dbReference type="Proteomes" id="UP000053259">
    <property type="component" value="Unassembled WGS sequence"/>
</dbReference>
<keyword evidence="3" id="KW-0227">DNA damage</keyword>
<evidence type="ECO:0000256" key="4">
    <source>
        <dbReference type="ARBA" id="ARBA00022840"/>
    </source>
</evidence>
<comment type="subcellular location">
    <subcellularLocation>
        <location evidence="1">Nucleus</location>
    </subcellularLocation>
</comment>
<dbReference type="GO" id="GO:0033065">
    <property type="term" value="C:Rad51C-XRCC3 complex"/>
    <property type="evidence" value="ECO:0007669"/>
    <property type="project" value="TreeGrafter"/>
</dbReference>
<dbReference type="PANTHER" id="PTHR46239:SF1">
    <property type="entry name" value="DNA REPAIR PROTEIN RAD51 HOMOLOG 3"/>
    <property type="match status" value="1"/>
</dbReference>
<dbReference type="VEuPathDB" id="FungiDB:PV09_03141"/>
<dbReference type="PROSITE" id="PS50162">
    <property type="entry name" value="RECA_2"/>
    <property type="match status" value="1"/>
</dbReference>
<dbReference type="GeneID" id="27311114"/>
<dbReference type="HOGENOM" id="CLU_043547_2_0_1"/>
<keyword evidence="6" id="KW-0539">Nucleus</keyword>
<dbReference type="CDD" id="cd01393">
    <property type="entry name" value="RecA-like"/>
    <property type="match status" value="1"/>
</dbReference>
<evidence type="ECO:0000259" key="7">
    <source>
        <dbReference type="PROSITE" id="PS50162"/>
    </source>
</evidence>
<evidence type="ECO:0000313" key="9">
    <source>
        <dbReference type="Proteomes" id="UP000053259"/>
    </source>
</evidence>
<dbReference type="PANTHER" id="PTHR46239">
    <property type="entry name" value="DNA REPAIR PROTEIN RAD51 HOMOLOG 3 RAD51C"/>
    <property type="match status" value="1"/>
</dbReference>
<reference evidence="8 9" key="1">
    <citation type="submission" date="2015-01" db="EMBL/GenBank/DDBJ databases">
        <title>The Genome Sequence of Ochroconis gallopava CBS43764.</title>
        <authorList>
            <consortium name="The Broad Institute Genomics Platform"/>
            <person name="Cuomo C."/>
            <person name="de Hoog S."/>
            <person name="Gorbushina A."/>
            <person name="Stielow B."/>
            <person name="Teixiera M."/>
            <person name="Abouelleil A."/>
            <person name="Chapman S.B."/>
            <person name="Priest M."/>
            <person name="Young S.K."/>
            <person name="Wortman J."/>
            <person name="Nusbaum C."/>
            <person name="Birren B."/>
        </authorList>
    </citation>
    <scope>NUCLEOTIDE SEQUENCE [LARGE SCALE GENOMIC DNA]</scope>
    <source>
        <strain evidence="8 9">CBS 43764</strain>
    </source>
</reference>